<proteinExistence type="predicted"/>
<name>A0A5B0LQB4_PUCGR</name>
<reference evidence="1 2" key="1">
    <citation type="submission" date="2019-05" db="EMBL/GenBank/DDBJ databases">
        <title>Emergence of the Ug99 lineage of the wheat stem rust pathogen through somatic hybridization.</title>
        <authorList>
            <person name="Li F."/>
            <person name="Upadhyaya N.M."/>
            <person name="Sperschneider J."/>
            <person name="Matny O."/>
            <person name="Nguyen-Phuc H."/>
            <person name="Mago R."/>
            <person name="Raley C."/>
            <person name="Miller M.E."/>
            <person name="Silverstein K.A.T."/>
            <person name="Henningsen E."/>
            <person name="Hirsch C.D."/>
            <person name="Visser B."/>
            <person name="Pretorius Z.A."/>
            <person name="Steffenson B.J."/>
            <person name="Schwessinger B."/>
            <person name="Dodds P.N."/>
            <person name="Figueroa M."/>
        </authorList>
    </citation>
    <scope>NUCLEOTIDE SEQUENCE [LARGE SCALE GENOMIC DNA]</scope>
    <source>
        <strain evidence="1">21-0</strain>
    </source>
</reference>
<dbReference type="EMBL" id="VSWC01000196">
    <property type="protein sequence ID" value="KAA1066555.1"/>
    <property type="molecule type" value="Genomic_DNA"/>
</dbReference>
<evidence type="ECO:0000313" key="2">
    <source>
        <dbReference type="Proteomes" id="UP000324748"/>
    </source>
</evidence>
<dbReference type="AlphaFoldDB" id="A0A5B0LQB4"/>
<comment type="caution">
    <text evidence="1">The sequence shown here is derived from an EMBL/GenBank/DDBJ whole genome shotgun (WGS) entry which is preliminary data.</text>
</comment>
<gene>
    <name evidence="1" type="ORF">PGT21_033632</name>
</gene>
<protein>
    <submittedName>
        <fullName evidence="1">Uncharacterized protein</fullName>
    </submittedName>
</protein>
<dbReference type="Proteomes" id="UP000324748">
    <property type="component" value="Unassembled WGS sequence"/>
</dbReference>
<keyword evidence="2" id="KW-1185">Reference proteome</keyword>
<evidence type="ECO:0000313" key="1">
    <source>
        <dbReference type="EMBL" id="KAA1066555.1"/>
    </source>
</evidence>
<accession>A0A5B0LQB4</accession>
<sequence length="153" mass="17126">MAGPVSSRNLACKAAVGKPTLNVANWIPRCGFSQFFKPLLTRKAVSFKNDKSLYKNVIQMGFFDSRIEVSSNTLHTPLKGFGVSVTTSSNTIGPPRKILADVDGNFLHNFRDDVPEKSDLIRKFLSSSISKTNGYMLQTLFQWPLHVVFQRLM</sequence>
<organism evidence="1 2">
    <name type="scientific">Puccinia graminis f. sp. tritici</name>
    <dbReference type="NCBI Taxonomy" id="56615"/>
    <lineage>
        <taxon>Eukaryota</taxon>
        <taxon>Fungi</taxon>
        <taxon>Dikarya</taxon>
        <taxon>Basidiomycota</taxon>
        <taxon>Pucciniomycotina</taxon>
        <taxon>Pucciniomycetes</taxon>
        <taxon>Pucciniales</taxon>
        <taxon>Pucciniaceae</taxon>
        <taxon>Puccinia</taxon>
    </lineage>
</organism>